<dbReference type="PROSITE" id="PS52016">
    <property type="entry name" value="TONB_DEPENDENT_REC_3"/>
    <property type="match status" value="1"/>
</dbReference>
<feature type="region of interest" description="Disordered" evidence="10">
    <location>
        <begin position="25"/>
        <end position="77"/>
    </location>
</feature>
<evidence type="ECO:0008006" key="16">
    <source>
        <dbReference type="Google" id="ProtNLM"/>
    </source>
</evidence>
<organism evidence="14 15">
    <name type="scientific">Methylocystis iwaonis</name>
    <dbReference type="NCBI Taxonomy" id="2885079"/>
    <lineage>
        <taxon>Bacteria</taxon>
        <taxon>Pseudomonadati</taxon>
        <taxon>Pseudomonadota</taxon>
        <taxon>Alphaproteobacteria</taxon>
        <taxon>Hyphomicrobiales</taxon>
        <taxon>Methylocystaceae</taxon>
        <taxon>Methylocystis</taxon>
    </lineage>
</organism>
<comment type="similarity">
    <text evidence="8 9">Belongs to the TonB-dependent receptor family.</text>
</comment>
<keyword evidence="3 8" id="KW-1134">Transmembrane beta strand</keyword>
<dbReference type="SUPFAM" id="SSF56935">
    <property type="entry name" value="Porins"/>
    <property type="match status" value="1"/>
</dbReference>
<keyword evidence="11" id="KW-0732">Signal</keyword>
<evidence type="ECO:0000256" key="8">
    <source>
        <dbReference type="PROSITE-ProRule" id="PRU01360"/>
    </source>
</evidence>
<evidence type="ECO:0000313" key="15">
    <source>
        <dbReference type="Proteomes" id="UP001317629"/>
    </source>
</evidence>
<dbReference type="InterPro" id="IPR037066">
    <property type="entry name" value="Plug_dom_sf"/>
</dbReference>
<name>A0ABM8E461_9HYPH</name>
<sequence length="797" mass="88035">MMRGVSVGALILVLGSSSVSAQQNLPRIDVGNRQREVGGPAPRQSAPHASSAQAPDGAPITAPGFEPSRAKLPIYRDPPGQTFTSLKHNFLETTPMSTVQEFLRYSPGVTFQETGAPTYDFVINIRGSGNRLNQHTRNIQMYEDGFPIMTADGFGRTDMLDPHSFSGVDVYRGPSSALFGNYAYGGAVNFRSFSGAEIDGVEYGSEFGSFGYFNNYLRGGKKVSGPAFGEADLSVFASDTRNDGYIAHTAGDRQNATVLLKLTPTPTDRLILKLIYNNTFSQMQVRQSLNQYYYNPYVKNYGCAIPTAGNVPFCNNLNTYANGIYGATIRQSSSQLGYHHNIQREIAGLRWEHDFDDATTWRSQFTYDYLENRSATWMPVKIIGGTGGPVYMNGPTVGISASTDITRRASLFGFPTTSYLGFFYDNLKLTNPTYAWVPNVWSYGMPGGPTSKMDSYHSNISLRAREEIALRPDLTAVIGFSSNWNRVWGVNTVYNYSARGAVQTPTQVGIDNDYWNTAPEASLTWRYNPEWQLRARYAAGYGTPNFSYLTATVNGVGNNGTMKAQTNMGVDLGVDWTPTRDLTVGVTAFHEWFRNEIMQLTAPSLVFYWLNIPQSVHRGVEVSADWRPIDGAQFLLAYTYNNQQFTNFMDPLSATVYYNRSGKAIPNVAPHSLTARAGYDIPYGQFAGLGGYVEYIYKSDYALDNANLAWAPGYGLFNLNLHYSRDIAQSWLKRFDIFFDVKNVTDRTYVAGAAVMTDGLIGRTGIQQDAALLSTNTGASVIAGQPRAFIGGVKFKF</sequence>
<feature type="compositionally biased region" description="Low complexity" evidence="10">
    <location>
        <begin position="40"/>
        <end position="55"/>
    </location>
</feature>
<dbReference type="InterPro" id="IPR039426">
    <property type="entry name" value="TonB-dep_rcpt-like"/>
</dbReference>
<evidence type="ECO:0000313" key="14">
    <source>
        <dbReference type="EMBL" id="BDV32585.1"/>
    </source>
</evidence>
<evidence type="ECO:0000256" key="3">
    <source>
        <dbReference type="ARBA" id="ARBA00022452"/>
    </source>
</evidence>
<dbReference type="EMBL" id="AP027142">
    <property type="protein sequence ID" value="BDV32585.1"/>
    <property type="molecule type" value="Genomic_DNA"/>
</dbReference>
<dbReference type="Pfam" id="PF07715">
    <property type="entry name" value="Plug"/>
    <property type="match status" value="1"/>
</dbReference>
<dbReference type="Gene3D" id="2.40.170.20">
    <property type="entry name" value="TonB-dependent receptor, beta-barrel domain"/>
    <property type="match status" value="1"/>
</dbReference>
<keyword evidence="2 8" id="KW-0813">Transport</keyword>
<accession>A0ABM8E461</accession>
<feature type="domain" description="TonB-dependent receptor-like beta-barrel" evidence="12">
    <location>
        <begin position="309"/>
        <end position="744"/>
    </location>
</feature>
<keyword evidence="6 8" id="KW-0472">Membrane</keyword>
<evidence type="ECO:0000256" key="10">
    <source>
        <dbReference type="SAM" id="MobiDB-lite"/>
    </source>
</evidence>
<evidence type="ECO:0000259" key="12">
    <source>
        <dbReference type="Pfam" id="PF00593"/>
    </source>
</evidence>
<dbReference type="Pfam" id="PF00593">
    <property type="entry name" value="TonB_dep_Rec_b-barrel"/>
    <property type="match status" value="1"/>
</dbReference>
<gene>
    <name evidence="14" type="ORF">SS37A_01140</name>
</gene>
<feature type="chain" id="PRO_5045114488" description="TonB-dependent receptor" evidence="11">
    <location>
        <begin position="22"/>
        <end position="797"/>
    </location>
</feature>
<evidence type="ECO:0000256" key="1">
    <source>
        <dbReference type="ARBA" id="ARBA00004571"/>
    </source>
</evidence>
<evidence type="ECO:0000256" key="7">
    <source>
        <dbReference type="ARBA" id="ARBA00023237"/>
    </source>
</evidence>
<evidence type="ECO:0000256" key="11">
    <source>
        <dbReference type="SAM" id="SignalP"/>
    </source>
</evidence>
<dbReference type="PANTHER" id="PTHR30069">
    <property type="entry name" value="TONB-DEPENDENT OUTER MEMBRANE RECEPTOR"/>
    <property type="match status" value="1"/>
</dbReference>
<keyword evidence="7 8" id="KW-0998">Cell outer membrane</keyword>
<dbReference type="PANTHER" id="PTHR30069:SF39">
    <property type="entry name" value="BLL6183 PROTEIN"/>
    <property type="match status" value="1"/>
</dbReference>
<evidence type="ECO:0000256" key="9">
    <source>
        <dbReference type="RuleBase" id="RU003357"/>
    </source>
</evidence>
<protein>
    <recommendedName>
        <fullName evidence="16">TonB-dependent receptor</fullName>
    </recommendedName>
</protein>
<keyword evidence="4 8" id="KW-0812">Transmembrane</keyword>
<dbReference type="InterPro" id="IPR012910">
    <property type="entry name" value="Plug_dom"/>
</dbReference>
<evidence type="ECO:0000256" key="5">
    <source>
        <dbReference type="ARBA" id="ARBA00023077"/>
    </source>
</evidence>
<proteinExistence type="inferred from homology"/>
<feature type="domain" description="TonB-dependent receptor plug" evidence="13">
    <location>
        <begin position="82"/>
        <end position="187"/>
    </location>
</feature>
<evidence type="ECO:0000259" key="13">
    <source>
        <dbReference type="Pfam" id="PF07715"/>
    </source>
</evidence>
<keyword evidence="15" id="KW-1185">Reference proteome</keyword>
<comment type="subcellular location">
    <subcellularLocation>
        <location evidence="1 8">Cell outer membrane</location>
        <topology evidence="1 8">Multi-pass membrane protein</topology>
    </subcellularLocation>
</comment>
<reference evidence="14 15" key="1">
    <citation type="journal article" date="2023" name="Int. J. Syst. Evol. Microbiol.">
        <title>Methylocystis iwaonis sp. nov., a type II methane-oxidizing bacterium from surface soil of a rice paddy field in Japan, and emended description of the genus Methylocystis (ex Whittenbury et al. 1970) Bowman et al. 1993.</title>
        <authorList>
            <person name="Kaise H."/>
            <person name="Sawadogo J.B."/>
            <person name="Alam M.S."/>
            <person name="Ueno C."/>
            <person name="Dianou D."/>
            <person name="Shinjo R."/>
            <person name="Asakawa S."/>
        </authorList>
    </citation>
    <scope>NUCLEOTIDE SEQUENCE [LARGE SCALE GENOMIC DNA]</scope>
    <source>
        <strain evidence="14 15">SS37A-Re</strain>
    </source>
</reference>
<evidence type="ECO:0000256" key="6">
    <source>
        <dbReference type="ARBA" id="ARBA00023136"/>
    </source>
</evidence>
<dbReference type="Gene3D" id="2.170.130.10">
    <property type="entry name" value="TonB-dependent receptor, plug domain"/>
    <property type="match status" value="1"/>
</dbReference>
<dbReference type="Proteomes" id="UP001317629">
    <property type="component" value="Chromosome"/>
</dbReference>
<dbReference type="InterPro" id="IPR000531">
    <property type="entry name" value="Beta-barrel_TonB"/>
</dbReference>
<evidence type="ECO:0000256" key="2">
    <source>
        <dbReference type="ARBA" id="ARBA00022448"/>
    </source>
</evidence>
<evidence type="ECO:0000256" key="4">
    <source>
        <dbReference type="ARBA" id="ARBA00022692"/>
    </source>
</evidence>
<feature type="signal peptide" evidence="11">
    <location>
        <begin position="1"/>
        <end position="21"/>
    </location>
</feature>
<keyword evidence="5 9" id="KW-0798">TonB box</keyword>
<dbReference type="InterPro" id="IPR036942">
    <property type="entry name" value="Beta-barrel_TonB_sf"/>
</dbReference>